<evidence type="ECO:0000259" key="16">
    <source>
        <dbReference type="PROSITE" id="PS51007"/>
    </source>
</evidence>
<comment type="similarity">
    <text evidence="2">Belongs to the cytochrome c family.</text>
</comment>
<evidence type="ECO:0000256" key="4">
    <source>
        <dbReference type="ARBA" id="ARBA00022448"/>
    </source>
</evidence>
<evidence type="ECO:0000256" key="2">
    <source>
        <dbReference type="ARBA" id="ARBA00006488"/>
    </source>
</evidence>
<evidence type="ECO:0000256" key="7">
    <source>
        <dbReference type="ARBA" id="ARBA00022692"/>
    </source>
</evidence>
<keyword evidence="7 14" id="KW-0812">Transmembrane</keyword>
<dbReference type="InterPro" id="IPR009056">
    <property type="entry name" value="Cyt_c-like_dom"/>
</dbReference>
<gene>
    <name evidence="17" type="ORF">SAMN04488115_10779</name>
</gene>
<keyword evidence="4" id="KW-0813">Transport</keyword>
<feature type="domain" description="Cytochrome c" evidence="16">
    <location>
        <begin position="52"/>
        <end position="251"/>
    </location>
</feature>
<evidence type="ECO:0000256" key="10">
    <source>
        <dbReference type="ARBA" id="ARBA00022989"/>
    </source>
</evidence>
<dbReference type="GO" id="GO:0009055">
    <property type="term" value="F:electron transfer activity"/>
    <property type="evidence" value="ECO:0007669"/>
    <property type="project" value="InterPro"/>
</dbReference>
<dbReference type="PRINTS" id="PR00603">
    <property type="entry name" value="CYTOCHROMEC1"/>
</dbReference>
<feature type="binding site" description="covalent" evidence="13">
    <location>
        <position position="69"/>
    </location>
    <ligand>
        <name>heme c</name>
        <dbReference type="ChEBI" id="CHEBI:61717"/>
    </ligand>
</feature>
<feature type="binding site" description="covalent" evidence="13">
    <location>
        <position position="68"/>
    </location>
    <ligand>
        <name>heme c</name>
        <dbReference type="ChEBI" id="CHEBI:61717"/>
    </ligand>
</feature>
<dbReference type="AlphaFoldDB" id="A0A1H6BBU4"/>
<feature type="transmembrane region" description="Helical" evidence="14">
    <location>
        <begin position="261"/>
        <end position="278"/>
    </location>
</feature>
<dbReference type="InterPro" id="IPR021157">
    <property type="entry name" value="Cyt_c1_TM_anchor_C"/>
</dbReference>
<feature type="binding site" description="covalent" evidence="13">
    <location>
        <position position="65"/>
    </location>
    <ligand>
        <name>heme c</name>
        <dbReference type="ChEBI" id="CHEBI:61717"/>
    </ligand>
</feature>
<protein>
    <recommendedName>
        <fullName evidence="3">Cytochrome c1</fullName>
    </recommendedName>
</protein>
<evidence type="ECO:0000256" key="13">
    <source>
        <dbReference type="PIRSR" id="PIRSR602326-1"/>
    </source>
</evidence>
<keyword evidence="18" id="KW-1185">Reference proteome</keyword>
<dbReference type="EMBL" id="FNUY01000007">
    <property type="protein sequence ID" value="SEG58054.1"/>
    <property type="molecule type" value="Genomic_DNA"/>
</dbReference>
<dbReference type="Proteomes" id="UP000236743">
    <property type="component" value="Unassembled WGS sequence"/>
</dbReference>
<evidence type="ECO:0000313" key="17">
    <source>
        <dbReference type="EMBL" id="SEG58054.1"/>
    </source>
</evidence>
<sequence>MSTISFRLALTGLATGLSLSLSVPSAQAAEGRVIPPQMSWSFSGPFGKFDRAQLQRGFKVVKEVCANCHSMSLLRIRNLAQPGGPEFTPGQVNALAATYTVKDGPNDQGEMFDRPGRAADPFPAPFPNEQAARAANGGALPVDLSVIAKARTYERGFPQFIFDIFTQYQEQGPDYIHALMTGYKDPPPEGTPPLLPGQYFNTYMPGHLIAMPKPISDGQVEYPKGADGKSPVPETVDQYGKDVAAFLVWAAEPHMEARKRTGLQVMVFLLIFGSLLYYTKKKVWARMPDGSAAH</sequence>
<dbReference type="GO" id="GO:0016020">
    <property type="term" value="C:membrane"/>
    <property type="evidence" value="ECO:0007669"/>
    <property type="project" value="UniProtKB-SubCell"/>
</dbReference>
<evidence type="ECO:0000256" key="6">
    <source>
        <dbReference type="ARBA" id="ARBA00022660"/>
    </source>
</evidence>
<keyword evidence="15" id="KW-0732">Signal</keyword>
<keyword evidence="10 14" id="KW-1133">Transmembrane helix</keyword>
<keyword evidence="8 13" id="KW-0479">Metal-binding</keyword>
<dbReference type="Pfam" id="PF02167">
    <property type="entry name" value="Cytochrom_C1"/>
    <property type="match status" value="1"/>
</dbReference>
<evidence type="ECO:0000256" key="9">
    <source>
        <dbReference type="ARBA" id="ARBA00022982"/>
    </source>
</evidence>
<evidence type="ECO:0000256" key="14">
    <source>
        <dbReference type="SAM" id="Phobius"/>
    </source>
</evidence>
<keyword evidence="9" id="KW-0249">Electron transport</keyword>
<dbReference type="RefSeq" id="WP_103873696.1">
    <property type="nucleotide sequence ID" value="NZ_FNUY01000007.1"/>
</dbReference>
<dbReference type="SUPFAM" id="SSF81496">
    <property type="entry name" value="Cytochrome c1 subunit of cytochrome bc1 complex (Ubiquinol-cytochrome c reductase), transmembrane anchor"/>
    <property type="match status" value="1"/>
</dbReference>
<evidence type="ECO:0000256" key="5">
    <source>
        <dbReference type="ARBA" id="ARBA00022617"/>
    </source>
</evidence>
<dbReference type="PROSITE" id="PS51007">
    <property type="entry name" value="CYTC"/>
    <property type="match status" value="1"/>
</dbReference>
<dbReference type="Gene3D" id="1.10.760.10">
    <property type="entry name" value="Cytochrome c-like domain"/>
    <property type="match status" value="1"/>
</dbReference>
<dbReference type="PANTHER" id="PTHR10266">
    <property type="entry name" value="CYTOCHROME C1"/>
    <property type="match status" value="1"/>
</dbReference>
<organism evidence="17 18">
    <name type="scientific">Bosea lathyri</name>
    <dbReference type="NCBI Taxonomy" id="1036778"/>
    <lineage>
        <taxon>Bacteria</taxon>
        <taxon>Pseudomonadati</taxon>
        <taxon>Pseudomonadota</taxon>
        <taxon>Alphaproteobacteria</taxon>
        <taxon>Hyphomicrobiales</taxon>
        <taxon>Boseaceae</taxon>
        <taxon>Bosea</taxon>
    </lineage>
</organism>
<reference evidence="17 18" key="1">
    <citation type="submission" date="2016-10" db="EMBL/GenBank/DDBJ databases">
        <authorList>
            <person name="de Groot N.N."/>
        </authorList>
    </citation>
    <scope>NUCLEOTIDE SEQUENCE [LARGE SCALE GENOMIC DNA]</scope>
    <source>
        <strain evidence="17 18">DSM 26656</strain>
    </source>
</reference>
<evidence type="ECO:0000313" key="18">
    <source>
        <dbReference type="Proteomes" id="UP000236743"/>
    </source>
</evidence>
<dbReference type="GO" id="GO:0046872">
    <property type="term" value="F:metal ion binding"/>
    <property type="evidence" value="ECO:0007669"/>
    <property type="project" value="UniProtKB-KW"/>
</dbReference>
<evidence type="ECO:0000256" key="11">
    <source>
        <dbReference type="ARBA" id="ARBA00023004"/>
    </source>
</evidence>
<comment type="subcellular location">
    <subcellularLocation>
        <location evidence="1">Membrane</location>
    </subcellularLocation>
</comment>
<keyword evidence="11 13" id="KW-0408">Iron</keyword>
<proteinExistence type="inferred from homology"/>
<dbReference type="InterPro" id="IPR002326">
    <property type="entry name" value="Cyt_c1"/>
</dbReference>
<keyword evidence="12 14" id="KW-0472">Membrane</keyword>
<dbReference type="SUPFAM" id="SSF46626">
    <property type="entry name" value="Cytochrome c"/>
    <property type="match status" value="1"/>
</dbReference>
<dbReference type="GO" id="GO:0020037">
    <property type="term" value="F:heme binding"/>
    <property type="evidence" value="ECO:0007669"/>
    <property type="project" value="InterPro"/>
</dbReference>
<evidence type="ECO:0000256" key="8">
    <source>
        <dbReference type="ARBA" id="ARBA00022723"/>
    </source>
</evidence>
<name>A0A1H6BBU4_9HYPH</name>
<accession>A0A1H6BBU4</accession>
<evidence type="ECO:0000256" key="3">
    <source>
        <dbReference type="ARBA" id="ARBA00016165"/>
    </source>
</evidence>
<comment type="cofactor">
    <cofactor evidence="13">
        <name>heme c</name>
        <dbReference type="ChEBI" id="CHEBI:61717"/>
    </cofactor>
    <text evidence="13">Binds 1 heme c group covalently per subunit.</text>
</comment>
<keyword evidence="6" id="KW-0679">Respiratory chain</keyword>
<evidence type="ECO:0000256" key="1">
    <source>
        <dbReference type="ARBA" id="ARBA00004370"/>
    </source>
</evidence>
<feature type="binding site" description="covalent" evidence="13">
    <location>
        <position position="211"/>
    </location>
    <ligand>
        <name>heme c</name>
        <dbReference type="ChEBI" id="CHEBI:61717"/>
    </ligand>
</feature>
<feature type="signal peptide" evidence="15">
    <location>
        <begin position="1"/>
        <end position="28"/>
    </location>
</feature>
<keyword evidence="5 13" id="KW-0349">Heme</keyword>
<evidence type="ECO:0000256" key="15">
    <source>
        <dbReference type="SAM" id="SignalP"/>
    </source>
</evidence>
<dbReference type="OrthoDB" id="9808471at2"/>
<feature type="chain" id="PRO_5009293589" description="Cytochrome c1" evidence="15">
    <location>
        <begin position="29"/>
        <end position="294"/>
    </location>
</feature>
<dbReference type="PANTHER" id="PTHR10266:SF3">
    <property type="entry name" value="CYTOCHROME C1, HEME PROTEIN, MITOCHONDRIAL"/>
    <property type="match status" value="1"/>
</dbReference>
<evidence type="ECO:0000256" key="12">
    <source>
        <dbReference type="ARBA" id="ARBA00023136"/>
    </source>
</evidence>
<dbReference type="Gene3D" id="1.20.5.100">
    <property type="entry name" value="Cytochrome c1, transmembrane anchor, C-terminal"/>
    <property type="match status" value="1"/>
</dbReference>
<dbReference type="InterPro" id="IPR036909">
    <property type="entry name" value="Cyt_c-like_dom_sf"/>
</dbReference>